<evidence type="ECO:0000256" key="1">
    <source>
        <dbReference type="ARBA" id="ARBA00022801"/>
    </source>
</evidence>
<feature type="transmembrane region" description="Helical" evidence="2">
    <location>
        <begin position="196"/>
        <end position="225"/>
    </location>
</feature>
<keyword evidence="1" id="KW-0378">Hydrolase</keyword>
<keyword evidence="5" id="KW-1185">Reference proteome</keyword>
<evidence type="ECO:0000313" key="5">
    <source>
        <dbReference type="Proteomes" id="UP000297891"/>
    </source>
</evidence>
<feature type="transmembrane region" description="Helical" evidence="2">
    <location>
        <begin position="122"/>
        <end position="142"/>
    </location>
</feature>
<accession>A0A2M9Y6R1</accession>
<dbReference type="Gene3D" id="3.60.40.10">
    <property type="entry name" value="PPM-type phosphatase domain"/>
    <property type="match status" value="1"/>
</dbReference>
<protein>
    <submittedName>
        <fullName evidence="4">Stage II sporulation protein E</fullName>
    </submittedName>
</protein>
<proteinExistence type="predicted"/>
<organism evidence="4 5">
    <name type="scientific">Leptospira brenneri</name>
    <dbReference type="NCBI Taxonomy" id="2023182"/>
    <lineage>
        <taxon>Bacteria</taxon>
        <taxon>Pseudomonadati</taxon>
        <taxon>Spirochaetota</taxon>
        <taxon>Spirochaetia</taxon>
        <taxon>Leptospirales</taxon>
        <taxon>Leptospiraceae</taxon>
        <taxon>Leptospira</taxon>
    </lineage>
</organism>
<comment type="caution">
    <text evidence="4">The sequence shown here is derived from an EMBL/GenBank/DDBJ whole genome shotgun (WGS) entry which is preliminary data.</text>
</comment>
<sequence>MPQSPSNENRFVLSDYYKKQLKEIAYQGEFRAETFATRFRFFFLGFLVIFATLGLLSGRPPIEFYYQISAILVLLCYNFVVLYSLKKSGKYLNIFKFLSSFLEITLLTFVTGYTAYSQKNPSLVYAAPMIYVFFILIALASIRNNTKTIIFAVIVLIVEYASLTIYFYPEMTSFNTKLIELSDYLKPTFLEENSTFFLVSAVPMGIFLILLYMIVTGGLILYAILNTSRTTQEQADLIFNTEKQAILEENMRLGMELDVARQIQAMVLPRNEELKEIQELEISARMDSANEVGGDYYDVVHHEDGTVYIGIGDVTDHGLASGVVMLMTQSAFITTLRSKVISLRESLRSINSILFSNIHVRMNDIRNLTLSLFSYKNGVFTTAGQHETIMVYRHTTKKTEIIDTVDNGMLVGLTESIDEFIHEKPIPLQPKDIILLYTDGATEAENPKREQFGSHRLIESLEKHAELGTTDAILDAIFQDIYVFIDGMDVYDDITIMLMRKRG</sequence>
<dbReference type="InterPro" id="IPR052016">
    <property type="entry name" value="Bact_Sigma-Reg"/>
</dbReference>
<dbReference type="Proteomes" id="UP000297891">
    <property type="component" value="Unassembled WGS sequence"/>
</dbReference>
<dbReference type="Pfam" id="PF07228">
    <property type="entry name" value="SpoIIE"/>
    <property type="match status" value="1"/>
</dbReference>
<dbReference type="PANTHER" id="PTHR43156:SF2">
    <property type="entry name" value="STAGE II SPORULATION PROTEIN E"/>
    <property type="match status" value="1"/>
</dbReference>
<dbReference type="InterPro" id="IPR036457">
    <property type="entry name" value="PPM-type-like_dom_sf"/>
</dbReference>
<dbReference type="InterPro" id="IPR001932">
    <property type="entry name" value="PPM-type_phosphatase-like_dom"/>
</dbReference>
<name>A0A2M9Y6R1_9LEPT</name>
<feature type="transmembrane region" description="Helical" evidence="2">
    <location>
        <begin position="97"/>
        <end position="116"/>
    </location>
</feature>
<gene>
    <name evidence="4" type="ORF">EHQ30_03795</name>
</gene>
<feature type="transmembrane region" description="Helical" evidence="2">
    <location>
        <begin position="64"/>
        <end position="85"/>
    </location>
</feature>
<feature type="domain" description="PPM-type phosphatase" evidence="3">
    <location>
        <begin position="277"/>
        <end position="501"/>
    </location>
</feature>
<keyword evidence="2" id="KW-0472">Membrane</keyword>
<evidence type="ECO:0000259" key="3">
    <source>
        <dbReference type="SMART" id="SM00331"/>
    </source>
</evidence>
<dbReference type="SMART" id="SM00331">
    <property type="entry name" value="PP2C_SIG"/>
    <property type="match status" value="1"/>
</dbReference>
<dbReference type="GO" id="GO:0016791">
    <property type="term" value="F:phosphatase activity"/>
    <property type="evidence" value="ECO:0007669"/>
    <property type="project" value="TreeGrafter"/>
</dbReference>
<dbReference type="PANTHER" id="PTHR43156">
    <property type="entry name" value="STAGE II SPORULATION PROTEIN E-RELATED"/>
    <property type="match status" value="1"/>
</dbReference>
<dbReference type="EMBL" id="RQFP01000001">
    <property type="protein sequence ID" value="TGK95765.1"/>
    <property type="molecule type" value="Genomic_DNA"/>
</dbReference>
<dbReference type="AlphaFoldDB" id="A0A2M9Y6R1"/>
<evidence type="ECO:0000256" key="2">
    <source>
        <dbReference type="SAM" id="Phobius"/>
    </source>
</evidence>
<reference evidence="4" key="1">
    <citation type="journal article" date="2019" name="PLoS Negl. Trop. Dis.">
        <title>Revisiting the worldwide diversity of Leptospira species in the environment.</title>
        <authorList>
            <person name="Vincent A.T."/>
            <person name="Schiettekatte O."/>
            <person name="Bourhy P."/>
            <person name="Veyrier F.J."/>
            <person name="Picardeau M."/>
        </authorList>
    </citation>
    <scope>NUCLEOTIDE SEQUENCE [LARGE SCALE GENOMIC DNA]</scope>
    <source>
        <strain evidence="4">201800277</strain>
    </source>
</reference>
<feature type="transmembrane region" description="Helical" evidence="2">
    <location>
        <begin position="41"/>
        <end position="58"/>
    </location>
</feature>
<keyword evidence="2" id="KW-0812">Transmembrane</keyword>
<keyword evidence="2" id="KW-1133">Transmembrane helix</keyword>
<feature type="transmembrane region" description="Helical" evidence="2">
    <location>
        <begin position="149"/>
        <end position="168"/>
    </location>
</feature>
<dbReference type="OrthoDB" id="336577at2"/>
<dbReference type="RefSeq" id="WP_100789268.1">
    <property type="nucleotide sequence ID" value="NZ_NPDQ01000001.1"/>
</dbReference>
<evidence type="ECO:0000313" key="4">
    <source>
        <dbReference type="EMBL" id="TGK95765.1"/>
    </source>
</evidence>